<keyword evidence="8" id="KW-0472">Membrane</keyword>
<name>A0ABS1D4F0_9PROT</name>
<protein>
    <recommendedName>
        <fullName evidence="2">histidine kinase</fullName>
        <ecNumber evidence="2">2.7.13.3</ecNumber>
    </recommendedName>
</protein>
<evidence type="ECO:0000256" key="1">
    <source>
        <dbReference type="ARBA" id="ARBA00000085"/>
    </source>
</evidence>
<dbReference type="Gene3D" id="3.30.450.20">
    <property type="entry name" value="PAS domain"/>
    <property type="match status" value="1"/>
</dbReference>
<keyword evidence="8" id="KW-0812">Transmembrane</keyword>
<keyword evidence="3" id="KW-0597">Phosphoprotein</keyword>
<dbReference type="InterPro" id="IPR011102">
    <property type="entry name" value="Sig_transdc_His_kinase_HWE"/>
</dbReference>
<evidence type="ECO:0000256" key="6">
    <source>
        <dbReference type="ARBA" id="ARBA00022777"/>
    </source>
</evidence>
<feature type="domain" description="Signal transduction histidine kinase HWE region" evidence="9">
    <location>
        <begin position="374"/>
        <end position="459"/>
    </location>
</feature>
<dbReference type="EC" id="2.7.13.3" evidence="2"/>
<evidence type="ECO:0000313" key="11">
    <source>
        <dbReference type="Proteomes" id="UP000697995"/>
    </source>
</evidence>
<evidence type="ECO:0000313" key="10">
    <source>
        <dbReference type="EMBL" id="MBK1661341.1"/>
    </source>
</evidence>
<keyword evidence="8" id="KW-1133">Transmembrane helix</keyword>
<dbReference type="Pfam" id="PF07536">
    <property type="entry name" value="HWE_HK"/>
    <property type="match status" value="1"/>
</dbReference>
<keyword evidence="4" id="KW-0808">Transferase</keyword>
<evidence type="ECO:0000256" key="7">
    <source>
        <dbReference type="ARBA" id="ARBA00022840"/>
    </source>
</evidence>
<gene>
    <name evidence="10" type="ORF">CKO45_24325</name>
</gene>
<dbReference type="PANTHER" id="PTHR41523">
    <property type="entry name" value="TWO-COMPONENT SYSTEM SENSOR PROTEIN"/>
    <property type="match status" value="1"/>
</dbReference>
<proteinExistence type="predicted"/>
<comment type="caution">
    <text evidence="10">The sequence shown here is derived from an EMBL/GenBank/DDBJ whole genome shotgun (WGS) entry which is preliminary data.</text>
</comment>
<evidence type="ECO:0000256" key="2">
    <source>
        <dbReference type="ARBA" id="ARBA00012438"/>
    </source>
</evidence>
<dbReference type="Proteomes" id="UP000697995">
    <property type="component" value="Unassembled WGS sequence"/>
</dbReference>
<keyword evidence="11" id="KW-1185">Reference proteome</keyword>
<dbReference type="SMART" id="SM00911">
    <property type="entry name" value="HWE_HK"/>
    <property type="match status" value="1"/>
</dbReference>
<dbReference type="CDD" id="cd18773">
    <property type="entry name" value="PDC1_HK_sensor"/>
    <property type="match status" value="1"/>
</dbReference>
<evidence type="ECO:0000259" key="9">
    <source>
        <dbReference type="SMART" id="SM00911"/>
    </source>
</evidence>
<evidence type="ECO:0000256" key="3">
    <source>
        <dbReference type="ARBA" id="ARBA00022553"/>
    </source>
</evidence>
<keyword evidence="6" id="KW-0418">Kinase</keyword>
<sequence>MRGRLALLVAAVALPLLALAALAVWRAYDGERMRAGDRLMAQARAMAFSVDREFDRAEAVLRVLASAPVLAAGDHVAFEAQMRALSLSQFDGEHLTLALPDGTQLINTAWPPGTRRPGAPGYAAAKDALMSGRAVVSNLHAGVGTNRPTVAVVVPVFLPAGMLAGANGPVMDGAADGPGASLARPGGGAAPAFALSAALPLRRLARILSEPVLPAGWGGALLDATGVIVARTARPEETVGQRAMPAVVAAVTAPDPPAALLLETPTLDGIASVVALGRASRSGYWTALAAPESDFSDPLRRALLQLLATGAALLAAGLLLSLALARRVRASLRVLVQLGTGNLPLVQQAGLREVDDVAAALATAERRRRVLVAELNHRVKNMLATVQSVALQTLRARAGDASGTAAALTGRLRALAAAHDLITAGSWEAVPLAAVLQGALRPWLNDPQRGGAIRIESATGGARLGPLQAQSLMLALNELATNAVAYGALSVPGGQVILRCAEAPEGRLTILWSEAGGPTLASAVGDGPAGGAMGTSGAGADGRVTVAGPAGDPASLAAGGAVAAPPRQGFGTRLLRRALAQDLGPGAEVELRFDPGGLTARIGFRPAR</sequence>
<feature type="transmembrane region" description="Helical" evidence="8">
    <location>
        <begin position="302"/>
        <end position="325"/>
    </location>
</feature>
<reference evidence="10 11" key="1">
    <citation type="journal article" date="2020" name="Microorganisms">
        <title>Osmotic Adaptation and Compatible Solute Biosynthesis of Phototrophic Bacteria as Revealed from Genome Analyses.</title>
        <authorList>
            <person name="Imhoff J.F."/>
            <person name="Rahn T."/>
            <person name="Kunzel S."/>
            <person name="Keller A."/>
            <person name="Neulinger S.C."/>
        </authorList>
    </citation>
    <scope>NUCLEOTIDE SEQUENCE [LARGE SCALE GENOMIC DNA]</scope>
    <source>
        <strain evidence="10 11">DSM 15382</strain>
    </source>
</reference>
<comment type="catalytic activity">
    <reaction evidence="1">
        <text>ATP + protein L-histidine = ADP + protein N-phospho-L-histidine.</text>
        <dbReference type="EC" id="2.7.13.3"/>
    </reaction>
</comment>
<evidence type="ECO:0000256" key="4">
    <source>
        <dbReference type="ARBA" id="ARBA00022679"/>
    </source>
</evidence>
<dbReference type="PANTHER" id="PTHR41523:SF7">
    <property type="entry name" value="HISTIDINE KINASE"/>
    <property type="match status" value="1"/>
</dbReference>
<dbReference type="EMBL" id="NRSG01000287">
    <property type="protein sequence ID" value="MBK1661341.1"/>
    <property type="molecule type" value="Genomic_DNA"/>
</dbReference>
<evidence type="ECO:0000256" key="8">
    <source>
        <dbReference type="SAM" id="Phobius"/>
    </source>
</evidence>
<keyword evidence="7" id="KW-0067">ATP-binding</keyword>
<keyword evidence="5" id="KW-0547">Nucleotide-binding</keyword>
<evidence type="ECO:0000256" key="5">
    <source>
        <dbReference type="ARBA" id="ARBA00022741"/>
    </source>
</evidence>
<accession>A0ABS1D4F0</accession>
<dbReference type="Gene3D" id="3.30.565.10">
    <property type="entry name" value="Histidine kinase-like ATPase, C-terminal domain"/>
    <property type="match status" value="1"/>
</dbReference>
<organism evidence="10 11">
    <name type="scientific">Paracraurococcus ruber</name>
    <dbReference type="NCBI Taxonomy" id="77675"/>
    <lineage>
        <taxon>Bacteria</taxon>
        <taxon>Pseudomonadati</taxon>
        <taxon>Pseudomonadota</taxon>
        <taxon>Alphaproteobacteria</taxon>
        <taxon>Acetobacterales</taxon>
        <taxon>Roseomonadaceae</taxon>
        <taxon>Paracraurococcus</taxon>
    </lineage>
</organism>
<dbReference type="InterPro" id="IPR036890">
    <property type="entry name" value="HATPase_C_sf"/>
</dbReference>